<dbReference type="InterPro" id="IPR016160">
    <property type="entry name" value="Ald_DH_CS_CYS"/>
</dbReference>
<sequence>MSDLSLHNLIDGGRVDIADRMELTDPSTGAVYGTAPRSSAADVDTAVAAARRALPAWRRSTPARRQEALLKLADLVVAHADQLLDAEVRSTGKPREATRTLEILRGADQLRFFAGAARVLEGVAAGEYAEGHTSYIRREPVGVVAQVTPWNYPFMMAVWKLGPALAAGNTVVLKPSDTTPWSTVLLGELAQEAFPPGVVNVICGDRDTGRALVAHPDVDMVAITGSTRAGSEVMAEAARDVKNVHLELGGKAPAVVFADVDLVRTARALADAAFFNAGQDCTALTRVLVQRDSYDALLAALVEAARITRTGSPDEADVLYGPLNSAAHAARVASVVDGLPAHATVETGGSRLDRPGYFFPPTVISGVQQDDDVVQRETFGPVVTVQPFDTEEEAIALANGVDFGLASSVWTTELGRAMRVSADLDFGCVWLNCHQVIPAEMPHGGYKQSGIGRDLSRYGLDDYMRVKHVMAAHQQP</sequence>
<evidence type="ECO:0000256" key="4">
    <source>
        <dbReference type="RuleBase" id="RU003345"/>
    </source>
</evidence>
<dbReference type="FunFam" id="3.40.309.10:FF:000009">
    <property type="entry name" value="Aldehyde dehydrogenase A"/>
    <property type="match status" value="1"/>
</dbReference>
<accession>A0A964XPF0</accession>
<evidence type="ECO:0000259" key="5">
    <source>
        <dbReference type="Pfam" id="PF00171"/>
    </source>
</evidence>
<comment type="similarity">
    <text evidence="1 4">Belongs to the aldehyde dehydrogenase family.</text>
</comment>
<dbReference type="InterPro" id="IPR015657">
    <property type="entry name" value="Aminobutyraldehyde_DH"/>
</dbReference>
<dbReference type="InterPro" id="IPR029510">
    <property type="entry name" value="Ald_DH_CS_GLU"/>
</dbReference>
<feature type="active site" evidence="3">
    <location>
        <position position="247"/>
    </location>
</feature>
<comment type="caution">
    <text evidence="6">The sequence shown here is derived from an EMBL/GenBank/DDBJ whole genome shotgun (WGS) entry which is preliminary data.</text>
</comment>
<dbReference type="Gene3D" id="3.40.605.10">
    <property type="entry name" value="Aldehyde Dehydrogenase, Chain A, domain 1"/>
    <property type="match status" value="1"/>
</dbReference>
<dbReference type="InterPro" id="IPR015590">
    <property type="entry name" value="Aldehyde_DH_dom"/>
</dbReference>
<dbReference type="InterPro" id="IPR016162">
    <property type="entry name" value="Ald_DH_N"/>
</dbReference>
<dbReference type="InterPro" id="IPR016161">
    <property type="entry name" value="Ald_DH/histidinol_DH"/>
</dbReference>
<dbReference type="OrthoDB" id="6882680at2"/>
<feature type="domain" description="Aldehyde dehydrogenase" evidence="5">
    <location>
        <begin position="19"/>
        <end position="469"/>
    </location>
</feature>
<dbReference type="InterPro" id="IPR016163">
    <property type="entry name" value="Ald_DH_C"/>
</dbReference>
<dbReference type="PROSITE" id="PS00070">
    <property type="entry name" value="ALDEHYDE_DEHYDR_CYS"/>
    <property type="match status" value="1"/>
</dbReference>
<dbReference type="Gene3D" id="3.40.309.10">
    <property type="entry name" value="Aldehyde Dehydrogenase, Chain A, domain 2"/>
    <property type="match status" value="1"/>
</dbReference>
<dbReference type="SUPFAM" id="SSF53720">
    <property type="entry name" value="ALDH-like"/>
    <property type="match status" value="1"/>
</dbReference>
<dbReference type="NCBIfam" id="NF010000">
    <property type="entry name" value="PRK13473.1"/>
    <property type="match status" value="1"/>
</dbReference>
<dbReference type="GO" id="GO:0016620">
    <property type="term" value="F:oxidoreductase activity, acting on the aldehyde or oxo group of donors, NAD or NADP as acceptor"/>
    <property type="evidence" value="ECO:0007669"/>
    <property type="project" value="InterPro"/>
</dbReference>
<dbReference type="PANTHER" id="PTHR11699">
    <property type="entry name" value="ALDEHYDE DEHYDROGENASE-RELATED"/>
    <property type="match status" value="1"/>
</dbReference>
<dbReference type="AlphaFoldDB" id="A0A964XPF0"/>
<dbReference type="FunFam" id="3.40.605.10:FF:000001">
    <property type="entry name" value="Aldehyde dehydrogenase 1"/>
    <property type="match status" value="1"/>
</dbReference>
<evidence type="ECO:0000313" key="7">
    <source>
        <dbReference type="Proteomes" id="UP000598297"/>
    </source>
</evidence>
<dbReference type="PROSITE" id="PS00687">
    <property type="entry name" value="ALDEHYDE_DEHYDR_GLU"/>
    <property type="match status" value="1"/>
</dbReference>
<evidence type="ECO:0000313" key="6">
    <source>
        <dbReference type="EMBL" id="NBE56500.1"/>
    </source>
</evidence>
<keyword evidence="2 4" id="KW-0560">Oxidoreductase</keyword>
<dbReference type="Proteomes" id="UP000598297">
    <property type="component" value="Unassembled WGS sequence"/>
</dbReference>
<dbReference type="EMBL" id="JAAAHS010000505">
    <property type="protein sequence ID" value="NBE56500.1"/>
    <property type="molecule type" value="Genomic_DNA"/>
</dbReference>
<dbReference type="RefSeq" id="WP_161705222.1">
    <property type="nucleotide sequence ID" value="NZ_JAAAHS010000505.1"/>
</dbReference>
<reference evidence="6" key="1">
    <citation type="submission" date="2020-01" db="EMBL/GenBank/DDBJ databases">
        <title>Whole-genome analyses of novel actinobacteria.</title>
        <authorList>
            <person name="Sahin N."/>
        </authorList>
    </citation>
    <scope>NUCLEOTIDE SEQUENCE</scope>
    <source>
        <strain evidence="6">YC537</strain>
    </source>
</reference>
<evidence type="ECO:0000256" key="2">
    <source>
        <dbReference type="ARBA" id="ARBA00023002"/>
    </source>
</evidence>
<proteinExistence type="inferred from homology"/>
<protein>
    <submittedName>
        <fullName evidence="6">Aldehyde dehydrogenase family protein</fullName>
    </submittedName>
</protein>
<keyword evidence="7" id="KW-1185">Reference proteome</keyword>
<gene>
    <name evidence="6" type="ORF">GUY60_34745</name>
</gene>
<evidence type="ECO:0000256" key="3">
    <source>
        <dbReference type="PROSITE-ProRule" id="PRU10007"/>
    </source>
</evidence>
<dbReference type="Pfam" id="PF00171">
    <property type="entry name" value="Aldedh"/>
    <property type="match status" value="1"/>
</dbReference>
<evidence type="ECO:0000256" key="1">
    <source>
        <dbReference type="ARBA" id="ARBA00009986"/>
    </source>
</evidence>
<organism evidence="6 7">
    <name type="scientific">Streptomyces boluensis</name>
    <dbReference type="NCBI Taxonomy" id="1775135"/>
    <lineage>
        <taxon>Bacteria</taxon>
        <taxon>Bacillati</taxon>
        <taxon>Actinomycetota</taxon>
        <taxon>Actinomycetes</taxon>
        <taxon>Kitasatosporales</taxon>
        <taxon>Streptomycetaceae</taxon>
        <taxon>Streptomyces</taxon>
    </lineage>
</organism>
<name>A0A964XPF0_9ACTN</name>
<dbReference type="CDD" id="cd07092">
    <property type="entry name" value="ALDH_ABALDH-YdcW"/>
    <property type="match status" value="1"/>
</dbReference>